<protein>
    <recommendedName>
        <fullName evidence="5">Secreted protein</fullName>
    </recommendedName>
</protein>
<feature type="compositionally biased region" description="Low complexity" evidence="1">
    <location>
        <begin position="37"/>
        <end position="51"/>
    </location>
</feature>
<reference evidence="3 4" key="1">
    <citation type="submission" date="2020-07" db="EMBL/GenBank/DDBJ databases">
        <title>Sequencing the genomes of 1000 actinobacteria strains.</title>
        <authorList>
            <person name="Klenk H.-P."/>
        </authorList>
    </citation>
    <scope>NUCLEOTIDE SEQUENCE [LARGE SCALE GENOMIC DNA]</scope>
    <source>
        <strain evidence="3 4">DSM 45772</strain>
    </source>
</reference>
<name>A0A7Y9J7N5_9PSEU</name>
<feature type="compositionally biased region" description="Low complexity" evidence="1">
    <location>
        <begin position="94"/>
        <end position="115"/>
    </location>
</feature>
<evidence type="ECO:0008006" key="5">
    <source>
        <dbReference type="Google" id="ProtNLM"/>
    </source>
</evidence>
<feature type="chain" id="PRO_5030913350" description="Secreted protein" evidence="2">
    <location>
        <begin position="28"/>
        <end position="115"/>
    </location>
</feature>
<organism evidence="3 4">
    <name type="scientific">Actinomycetospora corticicola</name>
    <dbReference type="NCBI Taxonomy" id="663602"/>
    <lineage>
        <taxon>Bacteria</taxon>
        <taxon>Bacillati</taxon>
        <taxon>Actinomycetota</taxon>
        <taxon>Actinomycetes</taxon>
        <taxon>Pseudonocardiales</taxon>
        <taxon>Pseudonocardiaceae</taxon>
        <taxon>Actinomycetospora</taxon>
    </lineage>
</organism>
<evidence type="ECO:0000313" key="4">
    <source>
        <dbReference type="Proteomes" id="UP000535890"/>
    </source>
</evidence>
<proteinExistence type="predicted"/>
<accession>A0A7Y9J7N5</accession>
<dbReference type="AlphaFoldDB" id="A0A7Y9J7N5"/>
<evidence type="ECO:0000256" key="2">
    <source>
        <dbReference type="SAM" id="SignalP"/>
    </source>
</evidence>
<keyword evidence="4" id="KW-1185">Reference proteome</keyword>
<dbReference type="Proteomes" id="UP000535890">
    <property type="component" value="Unassembled WGS sequence"/>
</dbReference>
<comment type="caution">
    <text evidence="3">The sequence shown here is derived from an EMBL/GenBank/DDBJ whole genome shotgun (WGS) entry which is preliminary data.</text>
</comment>
<evidence type="ECO:0000313" key="3">
    <source>
        <dbReference type="EMBL" id="NYD37584.1"/>
    </source>
</evidence>
<sequence length="115" mass="11097">MSVFRKTVLATAVLGAGLASTAGVAMAHGSHGEAGKSCSNAAAAESSNGAGRTLGDTTGGSQDLSASNTCDILNGNKVLSDNNAATGGTIVNGDTTDISTTRTSSDTSTRTTTAG</sequence>
<dbReference type="RefSeq" id="WP_179795145.1">
    <property type="nucleotide sequence ID" value="NZ_BAABHP010000025.1"/>
</dbReference>
<gene>
    <name evidence="3" type="ORF">BJ983_003686</name>
</gene>
<feature type="signal peptide" evidence="2">
    <location>
        <begin position="1"/>
        <end position="27"/>
    </location>
</feature>
<dbReference type="EMBL" id="JACCBN010000001">
    <property type="protein sequence ID" value="NYD37584.1"/>
    <property type="molecule type" value="Genomic_DNA"/>
</dbReference>
<feature type="region of interest" description="Disordered" evidence="1">
    <location>
        <begin position="80"/>
        <end position="115"/>
    </location>
</feature>
<evidence type="ECO:0000256" key="1">
    <source>
        <dbReference type="SAM" id="MobiDB-lite"/>
    </source>
</evidence>
<keyword evidence="2" id="KW-0732">Signal</keyword>
<feature type="region of interest" description="Disordered" evidence="1">
    <location>
        <begin position="28"/>
        <end position="62"/>
    </location>
</feature>